<keyword evidence="6" id="KW-1185">Reference proteome</keyword>
<dbReference type="InterPro" id="IPR002818">
    <property type="entry name" value="DJ-1/PfpI"/>
</dbReference>
<reference evidence="5 6" key="1">
    <citation type="submission" date="2019-12" db="EMBL/GenBank/DDBJ databases">
        <title>Isolation and characterization of three novel carbon monoxide-oxidizing members of Halobacteria from salione crusts and soils.</title>
        <authorList>
            <person name="Myers M.R."/>
            <person name="King G.M."/>
        </authorList>
    </citation>
    <scope>NUCLEOTIDE SEQUENCE [LARGE SCALE GENOMIC DNA]</scope>
    <source>
        <strain evidence="5 6">WSH3</strain>
    </source>
</reference>
<evidence type="ECO:0000256" key="3">
    <source>
        <dbReference type="ARBA" id="ARBA00038493"/>
    </source>
</evidence>
<accession>A0A6B0TBV1</accession>
<comment type="similarity">
    <text evidence="3">Belongs to the peptidase C56 family. HSP31-like subfamily.</text>
</comment>
<sequence>MSSALFIVSEHGYWGEECITPLERLTEAGIDITVATPTGEKPEIDERSIDPEEVGEETAEHVSEVHETDERLADPEPIATVDASEYDAVVFPGGHGTCWDVNQDKQARAALRTAVEGEDGIALVVCHAVGILAWTRDSDGEILVADRDVTGFPDAWEDGIVDDHDLMPDGRKLPYWVEEEVRAAGANWDAELDADTSVTVDGDLITARGPPSSAAAAETLLDELGVED</sequence>
<dbReference type="OrthoDB" id="8461at2157"/>
<dbReference type="GO" id="GO:0019243">
    <property type="term" value="P:methylglyoxal catabolic process to D-lactate via S-lactoyl-glutathione"/>
    <property type="evidence" value="ECO:0007669"/>
    <property type="project" value="TreeGrafter"/>
</dbReference>
<dbReference type="Pfam" id="PF01965">
    <property type="entry name" value="DJ-1_PfpI"/>
    <property type="match status" value="1"/>
</dbReference>
<dbReference type="GO" id="GO:0005737">
    <property type="term" value="C:cytoplasm"/>
    <property type="evidence" value="ECO:0007669"/>
    <property type="project" value="TreeGrafter"/>
</dbReference>
<dbReference type="SUPFAM" id="SSF52317">
    <property type="entry name" value="Class I glutamine amidotransferase-like"/>
    <property type="match status" value="1"/>
</dbReference>
<protein>
    <submittedName>
        <fullName evidence="5">Type 1 glutamine amidotransferase domain-containing protein</fullName>
    </submittedName>
</protein>
<feature type="domain" description="DJ-1/PfpI" evidence="4">
    <location>
        <begin position="4"/>
        <end position="221"/>
    </location>
</feature>
<dbReference type="GO" id="GO:0016740">
    <property type="term" value="F:transferase activity"/>
    <property type="evidence" value="ECO:0007669"/>
    <property type="project" value="UniProtKB-KW"/>
</dbReference>
<dbReference type="PANTHER" id="PTHR48094:SF11">
    <property type="entry name" value="GLUTATHIONE-INDEPENDENT GLYOXALASE HSP31-RELATED"/>
    <property type="match status" value="1"/>
</dbReference>
<dbReference type="PANTHER" id="PTHR48094">
    <property type="entry name" value="PROTEIN/NUCLEIC ACID DEGLYCASE DJ-1-RELATED"/>
    <property type="match status" value="1"/>
</dbReference>
<comment type="caution">
    <text evidence="5">The sequence shown here is derived from an EMBL/GenBank/DDBJ whole genome shotgun (WGS) entry which is preliminary data.</text>
</comment>
<evidence type="ECO:0000259" key="4">
    <source>
        <dbReference type="Pfam" id="PF01965"/>
    </source>
</evidence>
<evidence type="ECO:0000313" key="6">
    <source>
        <dbReference type="Proteomes" id="UP000466535"/>
    </source>
</evidence>
<dbReference type="InterPro" id="IPR029062">
    <property type="entry name" value="Class_I_gatase-like"/>
</dbReference>
<organism evidence="5 6">
    <name type="scientific">Halovenus carboxidivorans</name>
    <dbReference type="NCBI Taxonomy" id="2692199"/>
    <lineage>
        <taxon>Archaea</taxon>
        <taxon>Methanobacteriati</taxon>
        <taxon>Methanobacteriota</taxon>
        <taxon>Stenosarchaea group</taxon>
        <taxon>Halobacteria</taxon>
        <taxon>Halobacteriales</taxon>
        <taxon>Haloarculaceae</taxon>
        <taxon>Halovenus</taxon>
    </lineage>
</organism>
<proteinExistence type="inferred from homology"/>
<keyword evidence="5" id="KW-0808">Transferase</keyword>
<evidence type="ECO:0000313" key="5">
    <source>
        <dbReference type="EMBL" id="MXR50679.1"/>
    </source>
</evidence>
<name>A0A6B0TBV1_9EURY</name>
<dbReference type="Gene3D" id="3.40.50.880">
    <property type="match status" value="1"/>
</dbReference>
<dbReference type="InterPro" id="IPR050325">
    <property type="entry name" value="Prot/Nucl_acid_deglycase"/>
</dbReference>
<dbReference type="AlphaFoldDB" id="A0A6B0TBV1"/>
<dbReference type="GO" id="GO:0019172">
    <property type="term" value="F:glyoxalase III activity"/>
    <property type="evidence" value="ECO:0007669"/>
    <property type="project" value="TreeGrafter"/>
</dbReference>
<evidence type="ECO:0000256" key="2">
    <source>
        <dbReference type="ARBA" id="ARBA00023239"/>
    </source>
</evidence>
<dbReference type="Proteomes" id="UP000466535">
    <property type="component" value="Unassembled WGS sequence"/>
</dbReference>
<keyword evidence="5" id="KW-0315">Glutamine amidotransferase</keyword>
<keyword evidence="2" id="KW-0456">Lyase</keyword>
<dbReference type="RefSeq" id="WP_159762784.1">
    <property type="nucleotide sequence ID" value="NZ_WUUT01000001.1"/>
</dbReference>
<dbReference type="CDD" id="cd03141">
    <property type="entry name" value="GATase1_Hsp31_like"/>
    <property type="match status" value="1"/>
</dbReference>
<dbReference type="EMBL" id="WUUT01000001">
    <property type="protein sequence ID" value="MXR50679.1"/>
    <property type="molecule type" value="Genomic_DNA"/>
</dbReference>
<evidence type="ECO:0000256" key="1">
    <source>
        <dbReference type="ARBA" id="ARBA00023016"/>
    </source>
</evidence>
<keyword evidence="1" id="KW-0346">Stress response</keyword>
<gene>
    <name evidence="5" type="ORF">GRX03_03525</name>
</gene>